<keyword evidence="2" id="KW-1185">Reference proteome</keyword>
<proteinExistence type="predicted"/>
<dbReference type="Proteomes" id="UP000694620">
    <property type="component" value="Chromosome 7"/>
</dbReference>
<dbReference type="InterPro" id="IPR027993">
    <property type="entry name" value="DUF4495"/>
</dbReference>
<accession>A0A8C4S539</accession>
<dbReference type="GeneTree" id="ENSGT00610000086112"/>
<evidence type="ECO:0000313" key="2">
    <source>
        <dbReference type="Proteomes" id="UP000694620"/>
    </source>
</evidence>
<reference evidence="1" key="2">
    <citation type="submission" date="2025-08" db="UniProtKB">
        <authorList>
            <consortium name="Ensembl"/>
        </authorList>
    </citation>
    <scope>IDENTIFICATION</scope>
</reference>
<dbReference type="PANTHER" id="PTHR33960:SF1">
    <property type="entry name" value="SIMILAR TO KIAA0825 PROTEIN"/>
    <property type="match status" value="1"/>
</dbReference>
<dbReference type="AlphaFoldDB" id="A0A8C4S539"/>
<sequence length="1245" mass="142285">MEWPGDNLQGNCPTDIFLTGVFGELDIQQVLHDTEEKLKLNAWCIDQSLKEMQMEMNDVCTGDMLPFTADSLQWLCPNHLNSFRPLSTGYDELVDFLRALQNFLKTEQSQEETVLHLLLDISCQCGVYFPSKPTGSSFPMTSTASLHAVGDESSLQVQSVWDDIKLHLRRFIVEKLSSSQQADQQPDQRVTFKIHCLQQLLFLYPEEEVLSRFQNIQSKYLQDFLHELLCSSPGETGFDKVVHAYESAIPSVCNMVKEDLHTLNGIVEPALTIKFLNDVYHFTTTNELSAQIEKFCELQLKDSKLVAVKAGKISSKMKGAANAAASGDHTKKGRNFFPLTSHQLRCISQLMKNLICLENKIEELASVCILIKEQEVVYSIKGIHKKTFENTDGTPPEDSKLCSERVQRKESLALTFNWRSTFKDLCPAIVHCLRVVMEDVYTKALRQEETIHLSGSPLMISVKNVQQEEQIFSLIKENKTPKRIAKFCADIMKELDTFLALALAWREDSLQEIRADFVEVCTKVTTAIETRLKERSKEIPWKAPAQNLHVLLSTAIYIHQRVTHYEALLKDNSHKPLFLLPIQQYQELICALEAQVIDYNTRTCATYILQDPESHYWSDHKSFYEGEKCSFSILMWHYLLMGLRHDLWTTLPSSLAQEILAQVLSETLEILVQRYSVACPTYRRTLQVRSDITAILLCIENHLWSICNSTEALLQSTEDQFSWIVSIHNHCNQLLAVLAIVTSPLQELHEALQNVSSEGSVLSTLQIPSCHLLQWLSFIKPTLFSQESLGMSAADEIAAQRQLKMLLSQPGCNQNLLLQTLLQHNCLVLRKLLNNSDFLITEGESDPANNFQDQTLLMEAIFMLLISPYLPPKFLCVVIEEYFDKKKLWESFSDLSDVSQPELEVMSCLRMAVIRPITTVVNKLISMVHAWQDCENHGIYQHKQMVPEYLLSRIPKEWNYVPWEIKRKESGKSFKKLVAEAIVFIISNMPCLVSSLPAAVRYLFYVAEKRLSKISKHFNFYGLLVHNIVALHCHMLEDGNRTEQFTGATLDRWSKEKLALVSDCLQSIVGQLKESPKPVVLKIIQYIETQRPKWIESQLQKAKMLCGESAFESNESCVSHEESTALELTEQKIGMIVLDICHKPGGSEYLRQIYHIIQLNEEFVKAQLSAIEDSKVKPPQRHLKISLKDSDLQLTAFNPLKEFSHIGSDKFDQPAITEWDWEWPKLLPSYLGLSQVTLRALLANR</sequence>
<dbReference type="Pfam" id="PF14906">
    <property type="entry name" value="DUF4495"/>
    <property type="match status" value="1"/>
</dbReference>
<organism evidence="1 2">
    <name type="scientific">Erpetoichthys calabaricus</name>
    <name type="common">Rope fish</name>
    <name type="synonym">Calamoichthys calabaricus</name>
    <dbReference type="NCBI Taxonomy" id="27687"/>
    <lineage>
        <taxon>Eukaryota</taxon>
        <taxon>Metazoa</taxon>
        <taxon>Chordata</taxon>
        <taxon>Craniata</taxon>
        <taxon>Vertebrata</taxon>
        <taxon>Euteleostomi</taxon>
        <taxon>Actinopterygii</taxon>
        <taxon>Polypteriformes</taxon>
        <taxon>Polypteridae</taxon>
        <taxon>Erpetoichthys</taxon>
    </lineage>
</organism>
<gene>
    <name evidence="1" type="primary">KIAA0825</name>
</gene>
<protein>
    <submittedName>
        <fullName evidence="1">KIAA0825</fullName>
    </submittedName>
</protein>
<name>A0A8C4S539_ERPCA</name>
<evidence type="ECO:0000313" key="1">
    <source>
        <dbReference type="Ensembl" id="ENSECRP00000011695.1"/>
    </source>
</evidence>
<dbReference type="Ensembl" id="ENSECRT00000011886.1">
    <property type="protein sequence ID" value="ENSECRP00000011695.1"/>
    <property type="gene ID" value="ENSECRG00000007788.1"/>
</dbReference>
<reference evidence="1" key="1">
    <citation type="submission" date="2021-06" db="EMBL/GenBank/DDBJ databases">
        <authorList>
            <consortium name="Wellcome Sanger Institute Data Sharing"/>
        </authorList>
    </citation>
    <scope>NUCLEOTIDE SEQUENCE [LARGE SCALE GENOMIC DNA]</scope>
</reference>
<reference evidence="1" key="3">
    <citation type="submission" date="2025-09" db="UniProtKB">
        <authorList>
            <consortium name="Ensembl"/>
        </authorList>
    </citation>
    <scope>IDENTIFICATION</scope>
</reference>
<dbReference type="PANTHER" id="PTHR33960">
    <property type="entry name" value="SIMILAR TO KIAA0825 PROTEIN"/>
    <property type="match status" value="1"/>
</dbReference>